<dbReference type="Pfam" id="PF03476">
    <property type="entry name" value="MOSC_N"/>
    <property type="match status" value="1"/>
</dbReference>
<evidence type="ECO:0000259" key="1">
    <source>
        <dbReference type="Pfam" id="PF00266"/>
    </source>
</evidence>
<dbReference type="InterPro" id="IPR015424">
    <property type="entry name" value="PyrdxlP-dep_Trfase"/>
</dbReference>
<evidence type="ECO:0008006" key="5">
    <source>
        <dbReference type="Google" id="ProtNLM"/>
    </source>
</evidence>
<sequence>MAGKLGSYNTSVETIREQEYPMLKNDIYLDHAGTTLYSRSLVDRFAADMMANLLGNPHAASASSQAAGHMIEDVRLRTLRFFNADPAEFDLVFVANATAGAKLVAEAFRALPGGFSYAYHQACHTSLVGVREEAQSSVCLPSEEVEAWISGDFANMEHAITTNTLFAYPAQSNMDGRRFPLSWAHRLRNQTDDADSVESDVASNNRVWILLDAAAYVATSPLDLSNADTAPDFTLVSFYKIFGFPDLGGLIVRRPAEALFDSRRYFGGGTVDIVVCSSREQWHASKGGRGSDGSSRSGYALHDRVEDGTLPVHNIAALGAALDTHTRLFGSMVRIAAHTSCLADRLHEGLAALRHGNGKPVCYTYSPDRRIENTAGPVMAFNLQNSRGAWVSLGEFDKLATLKKIHLRTGGVCNPGGVATALGLAPWEMRRNFSRGLRCGSDEGGDDIVAGKPTGIIRNGLVVASISVYPIKSCGAFNVPRETRWAVRPEGLAWDREWCLVQRGTRRALSQKQYPSMVLLRPVLDFAQGVLRRGPAAR</sequence>
<dbReference type="InterPro" id="IPR000192">
    <property type="entry name" value="Aminotrans_V_dom"/>
</dbReference>
<dbReference type="InterPro" id="IPR015421">
    <property type="entry name" value="PyrdxlP-dep_Trfase_major"/>
</dbReference>
<name>A0ABP0B9H0_9PEZI</name>
<dbReference type="Proteomes" id="UP001642406">
    <property type="component" value="Unassembled WGS sequence"/>
</dbReference>
<dbReference type="SUPFAM" id="SSF141673">
    <property type="entry name" value="MOSC N-terminal domain-like"/>
    <property type="match status" value="1"/>
</dbReference>
<dbReference type="Pfam" id="PF00266">
    <property type="entry name" value="Aminotran_5"/>
    <property type="match status" value="1"/>
</dbReference>
<evidence type="ECO:0000313" key="4">
    <source>
        <dbReference type="Proteomes" id="UP001642406"/>
    </source>
</evidence>
<reference evidence="3 4" key="1">
    <citation type="submission" date="2024-01" db="EMBL/GenBank/DDBJ databases">
        <authorList>
            <person name="Allen C."/>
            <person name="Tagirdzhanova G."/>
        </authorList>
    </citation>
    <scope>NUCLEOTIDE SEQUENCE [LARGE SCALE GENOMIC DNA]</scope>
</reference>
<comment type="caution">
    <text evidence="3">The sequence shown here is derived from an EMBL/GenBank/DDBJ whole genome shotgun (WGS) entry which is preliminary data.</text>
</comment>
<dbReference type="PANTHER" id="PTHR14237:SF80">
    <property type="entry name" value="MOLYBDENUM COFACTOR SULFURASE"/>
    <property type="match status" value="1"/>
</dbReference>
<accession>A0ABP0B9H0</accession>
<proteinExistence type="predicted"/>
<dbReference type="Gene3D" id="3.40.640.10">
    <property type="entry name" value="Type I PLP-dependent aspartate aminotransferase-like (Major domain)"/>
    <property type="match status" value="1"/>
</dbReference>
<gene>
    <name evidence="3" type="ORF">SBRCBS47491_002734</name>
</gene>
<organism evidence="3 4">
    <name type="scientific">Sporothrix bragantina</name>
    <dbReference type="NCBI Taxonomy" id="671064"/>
    <lineage>
        <taxon>Eukaryota</taxon>
        <taxon>Fungi</taxon>
        <taxon>Dikarya</taxon>
        <taxon>Ascomycota</taxon>
        <taxon>Pezizomycotina</taxon>
        <taxon>Sordariomycetes</taxon>
        <taxon>Sordariomycetidae</taxon>
        <taxon>Ophiostomatales</taxon>
        <taxon>Ophiostomataceae</taxon>
        <taxon>Sporothrix</taxon>
    </lineage>
</organism>
<dbReference type="EMBL" id="CAWUHC010000016">
    <property type="protein sequence ID" value="CAK7216150.1"/>
    <property type="molecule type" value="Genomic_DNA"/>
</dbReference>
<dbReference type="PANTHER" id="PTHR14237">
    <property type="entry name" value="MOLYBDOPTERIN COFACTOR SULFURASE MOSC"/>
    <property type="match status" value="1"/>
</dbReference>
<dbReference type="SUPFAM" id="SSF53383">
    <property type="entry name" value="PLP-dependent transferases"/>
    <property type="match status" value="1"/>
</dbReference>
<evidence type="ECO:0000313" key="3">
    <source>
        <dbReference type="EMBL" id="CAK7216150.1"/>
    </source>
</evidence>
<protein>
    <recommendedName>
        <fullName evidence="5">Molybdenum cofactor sulfurase</fullName>
    </recommendedName>
</protein>
<keyword evidence="4" id="KW-1185">Reference proteome</keyword>
<dbReference type="InterPro" id="IPR005303">
    <property type="entry name" value="MOCOS_middle"/>
</dbReference>
<evidence type="ECO:0000259" key="2">
    <source>
        <dbReference type="Pfam" id="PF03476"/>
    </source>
</evidence>
<feature type="domain" description="Molybdenum cofactor sulfurase middle" evidence="2">
    <location>
        <begin position="462"/>
        <end position="531"/>
    </location>
</feature>
<feature type="domain" description="Aminotransferase class V" evidence="1">
    <location>
        <begin position="27"/>
        <end position="414"/>
    </location>
</feature>